<dbReference type="WBParaSite" id="ACRNAN_scaffold1160.g6941.t1">
    <property type="protein sequence ID" value="ACRNAN_scaffold1160.g6941.t1"/>
    <property type="gene ID" value="ACRNAN_scaffold1160.g6941"/>
</dbReference>
<evidence type="ECO:0000313" key="3">
    <source>
        <dbReference type="WBParaSite" id="ACRNAN_scaffold1160.g6941.t1"/>
    </source>
</evidence>
<proteinExistence type="predicted"/>
<dbReference type="AlphaFoldDB" id="A0A914CLF6"/>
<keyword evidence="1" id="KW-0732">Signal</keyword>
<accession>A0A914CLF6</accession>
<feature type="chain" id="PRO_5037564439" evidence="1">
    <location>
        <begin position="17"/>
        <end position="137"/>
    </location>
</feature>
<evidence type="ECO:0000256" key="1">
    <source>
        <dbReference type="SAM" id="SignalP"/>
    </source>
</evidence>
<reference evidence="3" key="1">
    <citation type="submission" date="2022-11" db="UniProtKB">
        <authorList>
            <consortium name="WormBaseParasite"/>
        </authorList>
    </citation>
    <scope>IDENTIFICATION</scope>
</reference>
<sequence length="137" mass="15571">MYLLHIVICLVIYVECKNITNSFKTKESVDTIDYFKKIGKFNNDSYLDSQLLGKFIGSISEGRQSSSIRCIYEAKHKKDKTVNFICPKETGCCSYGCCLKSGEDISTSVDKYLKKIFGKVIHEDLESKSIKVENKLT</sequence>
<organism evidence="2 3">
    <name type="scientific">Acrobeloides nanus</name>
    <dbReference type="NCBI Taxonomy" id="290746"/>
    <lineage>
        <taxon>Eukaryota</taxon>
        <taxon>Metazoa</taxon>
        <taxon>Ecdysozoa</taxon>
        <taxon>Nematoda</taxon>
        <taxon>Chromadorea</taxon>
        <taxon>Rhabditida</taxon>
        <taxon>Tylenchina</taxon>
        <taxon>Cephalobomorpha</taxon>
        <taxon>Cephaloboidea</taxon>
        <taxon>Cephalobidae</taxon>
        <taxon>Acrobeloides</taxon>
    </lineage>
</organism>
<dbReference type="Proteomes" id="UP000887540">
    <property type="component" value="Unplaced"/>
</dbReference>
<name>A0A914CLF6_9BILA</name>
<keyword evidence="2" id="KW-1185">Reference proteome</keyword>
<feature type="signal peptide" evidence="1">
    <location>
        <begin position="1"/>
        <end position="16"/>
    </location>
</feature>
<protein>
    <submittedName>
        <fullName evidence="3">CX domain-containing protein</fullName>
    </submittedName>
</protein>
<evidence type="ECO:0000313" key="2">
    <source>
        <dbReference type="Proteomes" id="UP000887540"/>
    </source>
</evidence>